<evidence type="ECO:0000313" key="12">
    <source>
        <dbReference type="Proteomes" id="UP000694845"/>
    </source>
</evidence>
<keyword evidence="7" id="KW-0446">Lipid-binding</keyword>
<dbReference type="GO" id="GO:0005789">
    <property type="term" value="C:endoplasmic reticulum membrane"/>
    <property type="evidence" value="ECO:0007669"/>
    <property type="project" value="UniProtKB-SubCell"/>
</dbReference>
<accession>A0A8B7ZXV6</accession>
<feature type="domain" description="SMP-LTD" evidence="11">
    <location>
        <begin position="746"/>
        <end position="1054"/>
    </location>
</feature>
<dbReference type="GO" id="GO:0006869">
    <property type="term" value="P:lipid transport"/>
    <property type="evidence" value="ECO:0007669"/>
    <property type="project" value="UniProtKB-KW"/>
</dbReference>
<dbReference type="Proteomes" id="UP000694845">
    <property type="component" value="Unplaced"/>
</dbReference>
<feature type="region of interest" description="Disordered" evidence="9">
    <location>
        <begin position="104"/>
        <end position="123"/>
    </location>
</feature>
<evidence type="ECO:0000256" key="7">
    <source>
        <dbReference type="ARBA" id="ARBA00023121"/>
    </source>
</evidence>
<feature type="region of interest" description="Disordered" evidence="9">
    <location>
        <begin position="213"/>
        <end position="362"/>
    </location>
</feature>
<proteinExistence type="predicted"/>
<protein>
    <submittedName>
        <fullName evidence="13">Testis-expressed protein 2-like isoform X1</fullName>
    </submittedName>
</protein>
<keyword evidence="2" id="KW-0813">Transport</keyword>
<feature type="compositionally biased region" description="Basic and acidic residues" evidence="9">
    <location>
        <begin position="241"/>
        <end position="259"/>
    </location>
</feature>
<feature type="region of interest" description="Disordered" evidence="9">
    <location>
        <begin position="856"/>
        <end position="937"/>
    </location>
</feature>
<evidence type="ECO:0000256" key="6">
    <source>
        <dbReference type="ARBA" id="ARBA00023055"/>
    </source>
</evidence>
<dbReference type="PROSITE" id="PS51847">
    <property type="entry name" value="SMP"/>
    <property type="match status" value="1"/>
</dbReference>
<dbReference type="CDD" id="cd21675">
    <property type="entry name" value="SMP_TEX2"/>
    <property type="match status" value="1"/>
</dbReference>
<comment type="subcellular location">
    <subcellularLocation>
        <location evidence="1">Endoplasmic reticulum membrane</location>
    </subcellularLocation>
</comment>
<dbReference type="PANTHER" id="PTHR13466">
    <property type="entry name" value="TEX2 PROTEIN-RELATED"/>
    <property type="match status" value="1"/>
</dbReference>
<evidence type="ECO:0000313" key="13">
    <source>
        <dbReference type="RefSeq" id="XP_022108391.1"/>
    </source>
</evidence>
<dbReference type="KEGG" id="aplc:110988822"/>
<keyword evidence="5 10" id="KW-1133">Transmembrane helix</keyword>
<dbReference type="RefSeq" id="XP_022108391.1">
    <property type="nucleotide sequence ID" value="XM_022252699.1"/>
</dbReference>
<keyword evidence="6" id="KW-0445">Lipid transport</keyword>
<evidence type="ECO:0000256" key="1">
    <source>
        <dbReference type="ARBA" id="ARBA00004586"/>
    </source>
</evidence>
<keyword evidence="8 10" id="KW-0472">Membrane</keyword>
<evidence type="ECO:0000256" key="4">
    <source>
        <dbReference type="ARBA" id="ARBA00022824"/>
    </source>
</evidence>
<feature type="compositionally biased region" description="Acidic residues" evidence="9">
    <location>
        <begin position="901"/>
        <end position="917"/>
    </location>
</feature>
<sequence length="1077" mass="122038">MSDKKPKPPRPPAPNLPAKKPAPTQATKKRTLPSTTISMRYNPLLASDDDDDLDDDSSKGISFITTKGSSAPLAKSTSLEGVSNPAKTETKPSRQEELKESILQSMDVNYGKRREDVPPVNKPVTKVKEEALKAQPASPMSNEAEKKAMMANDSAVRKPDKPTTITGLMKVPNAVLTEDEEASVLPADSEEAISDPLTFLDKVMEEQLEKEALEEEAELGKKKQNKPSVNRIGLATHKRARSLDCDTYNDRPEPERDTLEIDPCYYTVPAPSELPDEAIIPRPLSSGSPHVRHRKIPAKNVSVSLSGLLRKDDDEEEEKEASVSTQSSRSTLDSPDGGKQDVITENELQNKSPSTPGTKEEVAEVIPQIQKEKGDLAVKEEPQKPPDSPPIFFLAILSLCLFVYFQFPLSRYMMGFFAGMALMFYSMLFAIWLSAGTMSRDRRPADRTWDEEDYSMLLVIPGAPQSASVFRSKEQKRVMHKPPFSEDDWAKSQGWMNELPMTYDPDNYHTSQTQSVFVRLDGYSLRLSRPKHNISRRAMFNEPTIHKVEFVHQRHYDMRGSKVYLLPDGLVKKRLWSKKYPICIELPKKIVCEERKESPDTNDDTDAKSMGFDYIKKEECDDRFLFLFTRTSRDKEEWYWKFDTAAKFDKLERGRRPIPTLNKDVYLIGGELTKEDGSQHSARADPDDIAAKKGTIDFYRFIAKVLPKEKDPKEAVVSQGVNVKAGNVTYASPARRQPKPEINSLGAPPVDWINALVGRFFWDFLREESWADLVKKKLQKKLSKLKVPYFIEELKITDIDLGLNAPQLRRVSKPYLDGRGLWVDMDMAYGGSCMLSMTTKVNLWRLGKGEKYDREMTEISPVEKETKEKERQAKRQQASPEMKTTGYEYEKPRTPSLAALDSEEEDSAESSDEETDETFVSPESTTPSAEAEPSKSTGKLMRIVNKIASSKYFQSATQNKYIKRAMDEVSNTPVELTVEVKRLAGPLCVNIPPPPTDRFWYGFRGKPSLWLSAKPKLGTRQFNFTHITDYIERKLETEFQKVFVLPNMDDVPLPIMMTSKELEKTLFKASKDKTDVD</sequence>
<keyword evidence="12" id="KW-1185">Reference proteome</keyword>
<feature type="region of interest" description="Disordered" evidence="9">
    <location>
        <begin position="1"/>
        <end position="98"/>
    </location>
</feature>
<dbReference type="OrthoDB" id="26740at2759"/>
<evidence type="ECO:0000256" key="5">
    <source>
        <dbReference type="ARBA" id="ARBA00022989"/>
    </source>
</evidence>
<feature type="compositionally biased region" description="Basic and acidic residues" evidence="9">
    <location>
        <begin position="88"/>
        <end position="98"/>
    </location>
</feature>
<evidence type="ECO:0000256" key="9">
    <source>
        <dbReference type="SAM" id="MobiDB-lite"/>
    </source>
</evidence>
<feature type="compositionally biased region" description="Low complexity" evidence="9">
    <location>
        <begin position="16"/>
        <end position="26"/>
    </location>
</feature>
<feature type="compositionally biased region" description="Basic and acidic residues" evidence="9">
    <location>
        <begin position="856"/>
        <end position="873"/>
    </location>
</feature>
<evidence type="ECO:0000256" key="10">
    <source>
        <dbReference type="SAM" id="Phobius"/>
    </source>
</evidence>
<feature type="transmembrane region" description="Helical" evidence="10">
    <location>
        <begin position="391"/>
        <end position="407"/>
    </location>
</feature>
<dbReference type="InterPro" id="IPR031468">
    <property type="entry name" value="SMP_LBD"/>
</dbReference>
<dbReference type="GO" id="GO:0008289">
    <property type="term" value="F:lipid binding"/>
    <property type="evidence" value="ECO:0007669"/>
    <property type="project" value="UniProtKB-KW"/>
</dbReference>
<feature type="compositionally biased region" description="Polar residues" evidence="9">
    <location>
        <begin position="59"/>
        <end position="87"/>
    </location>
</feature>
<feature type="compositionally biased region" description="Polar residues" evidence="9">
    <location>
        <begin position="322"/>
        <end position="333"/>
    </location>
</feature>
<dbReference type="PANTHER" id="PTHR13466:SF0">
    <property type="entry name" value="SMP-LTD DOMAIN-CONTAINING PROTEIN"/>
    <property type="match status" value="1"/>
</dbReference>
<evidence type="ECO:0000259" key="11">
    <source>
        <dbReference type="PROSITE" id="PS51847"/>
    </source>
</evidence>
<evidence type="ECO:0000256" key="3">
    <source>
        <dbReference type="ARBA" id="ARBA00022692"/>
    </source>
</evidence>
<feature type="compositionally biased region" description="Polar residues" evidence="9">
    <location>
        <begin position="346"/>
        <end position="357"/>
    </location>
</feature>
<name>A0A8B7ZXV6_ACAPL</name>
<dbReference type="GeneID" id="110988822"/>
<feature type="transmembrane region" description="Helical" evidence="10">
    <location>
        <begin position="413"/>
        <end position="433"/>
    </location>
</feature>
<reference evidence="13" key="1">
    <citation type="submission" date="2025-08" db="UniProtKB">
        <authorList>
            <consortium name="RefSeq"/>
        </authorList>
    </citation>
    <scope>IDENTIFICATION</scope>
</reference>
<gene>
    <name evidence="13" type="primary">LOC110988822</name>
</gene>
<evidence type="ECO:0000256" key="2">
    <source>
        <dbReference type="ARBA" id="ARBA00022448"/>
    </source>
</evidence>
<keyword evidence="4" id="KW-0256">Endoplasmic reticulum</keyword>
<keyword evidence="3 10" id="KW-0812">Transmembrane</keyword>
<organism evidence="12 13">
    <name type="scientific">Acanthaster planci</name>
    <name type="common">Crown-of-thorns starfish</name>
    <dbReference type="NCBI Taxonomy" id="133434"/>
    <lineage>
        <taxon>Eukaryota</taxon>
        <taxon>Metazoa</taxon>
        <taxon>Echinodermata</taxon>
        <taxon>Eleutherozoa</taxon>
        <taxon>Asterozoa</taxon>
        <taxon>Asteroidea</taxon>
        <taxon>Valvatacea</taxon>
        <taxon>Valvatida</taxon>
        <taxon>Acanthasteridae</taxon>
        <taxon>Acanthaster</taxon>
    </lineage>
</organism>
<dbReference type="AlphaFoldDB" id="A0A8B7ZXV6"/>
<feature type="region of interest" description="Disordered" evidence="9">
    <location>
        <begin position="129"/>
        <end position="166"/>
    </location>
</feature>
<evidence type="ECO:0000256" key="8">
    <source>
        <dbReference type="ARBA" id="ARBA00023136"/>
    </source>
</evidence>